<sequence>MINPHSSQSHNHHSSPGMPTVNTTTSATGLSIPSSPNSNNNYSLHNTNNNVPLNHSHSTIVSKESCLSPVNHHHSESTTRTFHHSEDQQAIASNNEVFFFVMTPDEKNQFMLRVDQYVQERRPHEALSLLAHKAKNLQDHLQDLMNQQESLHREYEQVRRRRLEYFDRINNIVYHQDGESQMIDFHRWNQLSMTIDAVKKQLVELMLKKVQMLLPMQLEQEAERDLKIIFNLDPQNEMANQYVSILEQQLQEKAIQEEEEKLEQLQRRRRNDETILLSDLDSGTLHERYGVVSRKRTNTLYDFNEDIEELECPLCYRVFYEPVTLSCGHTFDRSCICRVHDYSDKCPLCRQTIHVVPYDYPVTVVINELCQKYCKQQYEQRKKEMEEENGSRQLNINHIPIFVLDFVLYPHTLLPLHIFEPRYRLMMRRCMSGSKCFGLVCCGPNRNGDIAKYGCIAKITSFKLLPDGRSIIETVGTDRFKILEKWDTDGYICAKVQLLKDKTENEIHVMETGQFNTNRTTSVPQGGNGNSHDTPISSVRMTSNDAMHPSSHGVPSSSSTTSTANSFWNGLDNVWHTAERMTLQQLNEQLYQLVDIFLQDVGPETKQTIIQKVGPYPKENEPEKLSFWVSAMLPLTTQLKLDLLAITNTKERLRVLLSICKQIAQSQQSNCATQ</sequence>
<reference evidence="6 7" key="1">
    <citation type="journal article" date="2018" name="BMC Genomics">
        <title>The genome of Naegleria lovaniensis, the basis for a comparative approach to unravel pathogenicity factors of the human pathogenic amoeba N. fowleri.</title>
        <authorList>
            <person name="Liechti N."/>
            <person name="Schurch N."/>
            <person name="Bruggmann R."/>
            <person name="Wittwer M."/>
        </authorList>
    </citation>
    <scope>NUCLEOTIDE SEQUENCE [LARGE SCALE GENOMIC DNA]</scope>
    <source>
        <strain evidence="6 7">ATCC 30569</strain>
    </source>
</reference>
<feature type="coiled-coil region" evidence="2">
    <location>
        <begin position="245"/>
        <end position="275"/>
    </location>
</feature>
<evidence type="ECO:0000313" key="6">
    <source>
        <dbReference type="EMBL" id="KAG2393807.1"/>
    </source>
</evidence>
<dbReference type="InterPro" id="IPR013083">
    <property type="entry name" value="Znf_RING/FYVE/PHD"/>
</dbReference>
<dbReference type="SMART" id="SM00184">
    <property type="entry name" value="RING"/>
    <property type="match status" value="1"/>
</dbReference>
<dbReference type="SMART" id="SM00464">
    <property type="entry name" value="LON"/>
    <property type="match status" value="1"/>
</dbReference>
<dbReference type="Pfam" id="PF13923">
    <property type="entry name" value="zf-C3HC4_2"/>
    <property type="match status" value="1"/>
</dbReference>
<dbReference type="InterPro" id="IPR001841">
    <property type="entry name" value="Znf_RING"/>
</dbReference>
<evidence type="ECO:0000256" key="2">
    <source>
        <dbReference type="SAM" id="Coils"/>
    </source>
</evidence>
<evidence type="ECO:0000259" key="4">
    <source>
        <dbReference type="PROSITE" id="PS50089"/>
    </source>
</evidence>
<protein>
    <submittedName>
        <fullName evidence="6">Uncharacterized protein</fullName>
    </submittedName>
</protein>
<dbReference type="Pfam" id="PF02190">
    <property type="entry name" value="LON_substr_bdg"/>
    <property type="match status" value="1"/>
</dbReference>
<dbReference type="Gene3D" id="2.30.130.40">
    <property type="entry name" value="LON domain-like"/>
    <property type="match status" value="1"/>
</dbReference>
<organism evidence="6 7">
    <name type="scientific">Naegleria lovaniensis</name>
    <name type="common">Amoeba</name>
    <dbReference type="NCBI Taxonomy" id="51637"/>
    <lineage>
        <taxon>Eukaryota</taxon>
        <taxon>Discoba</taxon>
        <taxon>Heterolobosea</taxon>
        <taxon>Tetramitia</taxon>
        <taxon>Eutetramitia</taxon>
        <taxon>Vahlkampfiidae</taxon>
        <taxon>Naegleria</taxon>
    </lineage>
</organism>
<keyword evidence="1" id="KW-0479">Metal-binding</keyword>
<dbReference type="Proteomes" id="UP000816034">
    <property type="component" value="Unassembled WGS sequence"/>
</dbReference>
<feature type="domain" description="Lon N-terminal" evidence="5">
    <location>
        <begin position="396"/>
        <end position="664"/>
    </location>
</feature>
<proteinExistence type="predicted"/>
<evidence type="ECO:0000313" key="7">
    <source>
        <dbReference type="Proteomes" id="UP000816034"/>
    </source>
</evidence>
<feature type="compositionally biased region" description="Polar residues" evidence="3">
    <location>
        <begin position="20"/>
        <end position="33"/>
    </location>
</feature>
<dbReference type="PANTHER" id="PTHR23327:SF42">
    <property type="entry name" value="LON PEPTIDASE N-TERMINAL DOMAIN AND RING FINGER PROTEIN C14F5.10C"/>
    <property type="match status" value="1"/>
</dbReference>
<keyword evidence="1" id="KW-0862">Zinc</keyword>
<feature type="compositionally biased region" description="Low complexity" evidence="3">
    <location>
        <begin position="34"/>
        <end position="50"/>
    </location>
</feature>
<dbReference type="GO" id="GO:0008270">
    <property type="term" value="F:zinc ion binding"/>
    <property type="evidence" value="ECO:0007669"/>
    <property type="project" value="UniProtKB-KW"/>
</dbReference>
<gene>
    <name evidence="6" type="ORF">C9374_003571</name>
</gene>
<dbReference type="SMART" id="SM00504">
    <property type="entry name" value="Ubox"/>
    <property type="match status" value="1"/>
</dbReference>
<feature type="domain" description="RING-type" evidence="4">
    <location>
        <begin position="312"/>
        <end position="350"/>
    </location>
</feature>
<dbReference type="PANTHER" id="PTHR23327">
    <property type="entry name" value="RING FINGER PROTEIN 127"/>
    <property type="match status" value="1"/>
</dbReference>
<keyword evidence="7" id="KW-1185">Reference proteome</keyword>
<accession>A0AA88H7S7</accession>
<evidence type="ECO:0000259" key="5">
    <source>
        <dbReference type="PROSITE" id="PS51787"/>
    </source>
</evidence>
<dbReference type="EMBL" id="PYSW02000001">
    <property type="protein sequence ID" value="KAG2393807.1"/>
    <property type="molecule type" value="Genomic_DNA"/>
</dbReference>
<feature type="coiled-coil region" evidence="2">
    <location>
        <begin position="127"/>
        <end position="161"/>
    </location>
</feature>
<dbReference type="AlphaFoldDB" id="A0AA88H7S7"/>
<dbReference type="GO" id="GO:0016567">
    <property type="term" value="P:protein ubiquitination"/>
    <property type="evidence" value="ECO:0007669"/>
    <property type="project" value="InterPro"/>
</dbReference>
<dbReference type="RefSeq" id="XP_044555701.1">
    <property type="nucleotide sequence ID" value="XM_044693114.1"/>
</dbReference>
<dbReference type="CDD" id="cd16514">
    <property type="entry name" value="RING-HC_LONFs_rpt2"/>
    <property type="match status" value="1"/>
</dbReference>
<dbReference type="PROSITE" id="PS51787">
    <property type="entry name" value="LON_N"/>
    <property type="match status" value="1"/>
</dbReference>
<dbReference type="InterPro" id="IPR003111">
    <property type="entry name" value="Lon_prtase_N"/>
</dbReference>
<dbReference type="Gene3D" id="1.20.58.1480">
    <property type="match status" value="1"/>
</dbReference>
<dbReference type="PROSITE" id="PS50089">
    <property type="entry name" value="ZF_RING_2"/>
    <property type="match status" value="1"/>
</dbReference>
<dbReference type="Gene3D" id="3.30.40.10">
    <property type="entry name" value="Zinc/RING finger domain, C3HC4 (zinc finger)"/>
    <property type="match status" value="1"/>
</dbReference>
<dbReference type="InterPro" id="IPR003613">
    <property type="entry name" value="Ubox_domain"/>
</dbReference>
<evidence type="ECO:0000256" key="3">
    <source>
        <dbReference type="SAM" id="MobiDB-lite"/>
    </source>
</evidence>
<comment type="caution">
    <text evidence="6">The sequence shown here is derived from an EMBL/GenBank/DDBJ whole genome shotgun (WGS) entry which is preliminary data.</text>
</comment>
<dbReference type="InterPro" id="IPR046336">
    <property type="entry name" value="Lon_prtase_N_sf"/>
</dbReference>
<dbReference type="GeneID" id="68096026"/>
<dbReference type="GO" id="GO:0061630">
    <property type="term" value="F:ubiquitin protein ligase activity"/>
    <property type="evidence" value="ECO:0007669"/>
    <property type="project" value="TreeGrafter"/>
</dbReference>
<feature type="region of interest" description="Disordered" evidence="3">
    <location>
        <begin position="512"/>
        <end position="562"/>
    </location>
</feature>
<keyword evidence="2" id="KW-0175">Coiled coil</keyword>
<keyword evidence="1" id="KW-0863">Zinc-finger</keyword>
<evidence type="ECO:0000256" key="1">
    <source>
        <dbReference type="PROSITE-ProRule" id="PRU00175"/>
    </source>
</evidence>
<name>A0AA88H7S7_NAELO</name>
<dbReference type="SUPFAM" id="SSF57850">
    <property type="entry name" value="RING/U-box"/>
    <property type="match status" value="1"/>
</dbReference>
<feature type="compositionally biased region" description="Low complexity" evidence="3">
    <location>
        <begin position="550"/>
        <end position="562"/>
    </location>
</feature>
<dbReference type="SUPFAM" id="SSF88697">
    <property type="entry name" value="PUA domain-like"/>
    <property type="match status" value="1"/>
</dbReference>
<dbReference type="InterPro" id="IPR015947">
    <property type="entry name" value="PUA-like_sf"/>
</dbReference>
<feature type="compositionally biased region" description="Polar residues" evidence="3">
    <location>
        <begin position="513"/>
        <end position="545"/>
    </location>
</feature>
<feature type="region of interest" description="Disordered" evidence="3">
    <location>
        <begin position="1"/>
        <end position="56"/>
    </location>
</feature>